<feature type="region of interest" description="Disordered" evidence="1">
    <location>
        <begin position="1"/>
        <end position="28"/>
    </location>
</feature>
<dbReference type="EMBL" id="CAUYUJ010021948">
    <property type="protein sequence ID" value="CAK0908050.1"/>
    <property type="molecule type" value="Genomic_DNA"/>
</dbReference>
<evidence type="ECO:0000256" key="1">
    <source>
        <dbReference type="SAM" id="MobiDB-lite"/>
    </source>
</evidence>
<feature type="region of interest" description="Disordered" evidence="1">
    <location>
        <begin position="130"/>
        <end position="149"/>
    </location>
</feature>
<sequence length="540" mass="58389">MPRRGAPRRRPPRWRARGRRRRQSRGGKQRTFLVRALALAVMLRSRDRADASSGGALLMDGLHVAHRSVYSGKYLASTGVVSWPCKYTYTYYNATDAYSLEFFRPTTGVFNVVQAGCLFAHQRPADNGYDTASWDVRSPDSGSSPGGGLCTDPDDNGLWEVLFVETAGVPYLVRLRSLQFGLCIVSPQETGQNQLVELGSCTSDRGLWEVTPCHCASEKDNCLGRHPDAPALHTAAGALASPAEQACCLPECAESTTTTTSTTSTTVTATTEAPLVSEDDLVTGAVAGGVAIGLLCLCGAFWLACHRFPDAVDRFVPDAIASSPRFRHYRTFTGSLSPFGAGRGKCMGAVAPDGEASCDLVDVRPQPDALQSTAWATPVAPPATKAACPPRLGRAAALEMADAFVVEFSALSFQQALREACQEAHGDLRREVRQRRSLCDPIRFRVISKYGFPPDPVGVCQCSAAFAELLPDDKELQELNWKLSALLQTRPQDWDTQFAPLCSDMTLDCEPPAPPNLSPLRPIVDPVGWERPGAVTNVVR</sequence>
<accession>A0ABN9Y654</accession>
<comment type="caution">
    <text evidence="2">The sequence shown here is derived from an EMBL/GenBank/DDBJ whole genome shotgun (WGS) entry which is preliminary data.</text>
</comment>
<reference evidence="2" key="1">
    <citation type="submission" date="2023-10" db="EMBL/GenBank/DDBJ databases">
        <authorList>
            <person name="Chen Y."/>
            <person name="Shah S."/>
            <person name="Dougan E. K."/>
            <person name="Thang M."/>
            <person name="Chan C."/>
        </authorList>
    </citation>
    <scope>NUCLEOTIDE SEQUENCE [LARGE SCALE GENOMIC DNA]</scope>
</reference>
<dbReference type="Proteomes" id="UP001189429">
    <property type="component" value="Unassembled WGS sequence"/>
</dbReference>
<protein>
    <recommendedName>
        <fullName evidence="4">Protein C10</fullName>
    </recommendedName>
</protein>
<evidence type="ECO:0008006" key="4">
    <source>
        <dbReference type="Google" id="ProtNLM"/>
    </source>
</evidence>
<gene>
    <name evidence="2" type="ORF">PCOR1329_LOCUS82823</name>
</gene>
<organism evidence="2 3">
    <name type="scientific">Prorocentrum cordatum</name>
    <dbReference type="NCBI Taxonomy" id="2364126"/>
    <lineage>
        <taxon>Eukaryota</taxon>
        <taxon>Sar</taxon>
        <taxon>Alveolata</taxon>
        <taxon>Dinophyceae</taxon>
        <taxon>Prorocentrales</taxon>
        <taxon>Prorocentraceae</taxon>
        <taxon>Prorocentrum</taxon>
    </lineage>
</organism>
<evidence type="ECO:0000313" key="2">
    <source>
        <dbReference type="EMBL" id="CAK0908050.1"/>
    </source>
</evidence>
<proteinExistence type="predicted"/>
<keyword evidence="3" id="KW-1185">Reference proteome</keyword>
<name>A0ABN9Y654_9DINO</name>
<evidence type="ECO:0000313" key="3">
    <source>
        <dbReference type="Proteomes" id="UP001189429"/>
    </source>
</evidence>